<accession>A0A4Y2V7W7</accession>
<gene>
    <name evidence="1" type="ORF">AVEN_39258_1</name>
    <name evidence="2" type="ORF">AVEN_89254_1</name>
</gene>
<evidence type="ECO:0000313" key="2">
    <source>
        <dbReference type="EMBL" id="GBO19770.1"/>
    </source>
</evidence>
<evidence type="ECO:0000313" key="1">
    <source>
        <dbReference type="EMBL" id="GBO19768.1"/>
    </source>
</evidence>
<reference evidence="2 3" key="1">
    <citation type="journal article" date="2019" name="Sci. Rep.">
        <title>Orb-weaving spider Araneus ventricosus genome elucidates the spidroin gene catalogue.</title>
        <authorList>
            <person name="Kono N."/>
            <person name="Nakamura H."/>
            <person name="Ohtoshi R."/>
            <person name="Moran D.A.P."/>
            <person name="Shinohara A."/>
            <person name="Yoshida Y."/>
            <person name="Fujiwara M."/>
            <person name="Mori M."/>
            <person name="Tomita M."/>
            <person name="Arakawa K."/>
        </authorList>
    </citation>
    <scope>NUCLEOTIDE SEQUENCE [LARGE SCALE GENOMIC DNA]</scope>
</reference>
<dbReference type="AlphaFoldDB" id="A0A4Y2V7W7"/>
<protein>
    <submittedName>
        <fullName evidence="2">Uncharacterized protein</fullName>
    </submittedName>
</protein>
<dbReference type="EMBL" id="BGPR01043204">
    <property type="protein sequence ID" value="GBO19770.1"/>
    <property type="molecule type" value="Genomic_DNA"/>
</dbReference>
<dbReference type="OrthoDB" id="6431360at2759"/>
<sequence length="92" mass="10189">MESRFPAMQVLWLGRGFYKRLLDLDFLGLGPHAGIVDHLAFGDVAQGAPRRGRSTLHPDKPRRDAVAAFRLTTGHDCLAAHLHRLGIFTGPF</sequence>
<dbReference type="Proteomes" id="UP000499080">
    <property type="component" value="Unassembled WGS sequence"/>
</dbReference>
<dbReference type="EMBL" id="BGPR01043203">
    <property type="protein sequence ID" value="GBO19768.1"/>
    <property type="molecule type" value="Genomic_DNA"/>
</dbReference>
<name>A0A4Y2V7W7_ARAVE</name>
<comment type="caution">
    <text evidence="2">The sequence shown here is derived from an EMBL/GenBank/DDBJ whole genome shotgun (WGS) entry which is preliminary data.</text>
</comment>
<evidence type="ECO:0000313" key="3">
    <source>
        <dbReference type="Proteomes" id="UP000499080"/>
    </source>
</evidence>
<organism evidence="2 3">
    <name type="scientific">Araneus ventricosus</name>
    <name type="common">Orbweaver spider</name>
    <name type="synonym">Epeira ventricosa</name>
    <dbReference type="NCBI Taxonomy" id="182803"/>
    <lineage>
        <taxon>Eukaryota</taxon>
        <taxon>Metazoa</taxon>
        <taxon>Ecdysozoa</taxon>
        <taxon>Arthropoda</taxon>
        <taxon>Chelicerata</taxon>
        <taxon>Arachnida</taxon>
        <taxon>Araneae</taxon>
        <taxon>Araneomorphae</taxon>
        <taxon>Entelegynae</taxon>
        <taxon>Araneoidea</taxon>
        <taxon>Araneidae</taxon>
        <taxon>Araneus</taxon>
    </lineage>
</organism>
<keyword evidence="3" id="KW-1185">Reference proteome</keyword>
<proteinExistence type="predicted"/>